<dbReference type="PANTHER" id="PTHR44314:SF1">
    <property type="entry name" value="CILIA- AND FLAGELLA-ASSOCIATED PROTEIN 70"/>
    <property type="match status" value="1"/>
</dbReference>
<dbReference type="EMBL" id="BDGG01000012">
    <property type="protein sequence ID" value="GAV05807.1"/>
    <property type="molecule type" value="Genomic_DNA"/>
</dbReference>
<dbReference type="InterPro" id="IPR019734">
    <property type="entry name" value="TPR_rpt"/>
</dbReference>
<dbReference type="GO" id="GO:0070062">
    <property type="term" value="C:extracellular exosome"/>
    <property type="evidence" value="ECO:0007669"/>
    <property type="project" value="TreeGrafter"/>
</dbReference>
<keyword evidence="6" id="KW-1185">Reference proteome</keyword>
<dbReference type="PROSITE" id="PS50005">
    <property type="entry name" value="TPR"/>
    <property type="match status" value="1"/>
</dbReference>
<evidence type="ECO:0000313" key="5">
    <source>
        <dbReference type="EMBL" id="GAV05807.1"/>
    </source>
</evidence>
<feature type="region of interest" description="Disordered" evidence="4">
    <location>
        <begin position="842"/>
        <end position="875"/>
    </location>
</feature>
<dbReference type="OrthoDB" id="10262375at2759"/>
<evidence type="ECO:0008006" key="7">
    <source>
        <dbReference type="Google" id="ProtNLM"/>
    </source>
</evidence>
<dbReference type="GO" id="GO:0031514">
    <property type="term" value="C:motile cilium"/>
    <property type="evidence" value="ECO:0007669"/>
    <property type="project" value="TreeGrafter"/>
</dbReference>
<comment type="caution">
    <text evidence="5">The sequence shown here is derived from an EMBL/GenBank/DDBJ whole genome shotgun (WGS) entry which is preliminary data.</text>
</comment>
<keyword evidence="2 3" id="KW-0802">TPR repeat</keyword>
<dbReference type="STRING" id="947166.A0A1D1VWH1"/>
<name>A0A1D1VWH1_RAMVA</name>
<organism evidence="5 6">
    <name type="scientific">Ramazzottius varieornatus</name>
    <name type="common">Water bear</name>
    <name type="synonym">Tardigrade</name>
    <dbReference type="NCBI Taxonomy" id="947166"/>
    <lineage>
        <taxon>Eukaryota</taxon>
        <taxon>Metazoa</taxon>
        <taxon>Ecdysozoa</taxon>
        <taxon>Tardigrada</taxon>
        <taxon>Eutardigrada</taxon>
        <taxon>Parachela</taxon>
        <taxon>Hypsibioidea</taxon>
        <taxon>Ramazzottiidae</taxon>
        <taxon>Ramazzottius</taxon>
    </lineage>
</organism>
<dbReference type="Gene3D" id="1.25.40.10">
    <property type="entry name" value="Tetratricopeptide repeat domain"/>
    <property type="match status" value="2"/>
</dbReference>
<keyword evidence="1" id="KW-0677">Repeat</keyword>
<accession>A0A1D1VWH1</accession>
<evidence type="ECO:0000256" key="4">
    <source>
        <dbReference type="SAM" id="MobiDB-lite"/>
    </source>
</evidence>
<dbReference type="Proteomes" id="UP000186922">
    <property type="component" value="Unassembled WGS sequence"/>
</dbReference>
<reference evidence="5 6" key="1">
    <citation type="journal article" date="2016" name="Nat. Commun.">
        <title>Extremotolerant tardigrade genome and improved radiotolerance of human cultured cells by tardigrade-unique protein.</title>
        <authorList>
            <person name="Hashimoto T."/>
            <person name="Horikawa D.D."/>
            <person name="Saito Y."/>
            <person name="Kuwahara H."/>
            <person name="Kozuka-Hata H."/>
            <person name="Shin-I T."/>
            <person name="Minakuchi Y."/>
            <person name="Ohishi K."/>
            <person name="Motoyama A."/>
            <person name="Aizu T."/>
            <person name="Enomoto A."/>
            <person name="Kondo K."/>
            <person name="Tanaka S."/>
            <person name="Hara Y."/>
            <person name="Koshikawa S."/>
            <person name="Sagara H."/>
            <person name="Miura T."/>
            <person name="Yokobori S."/>
            <person name="Miyagawa K."/>
            <person name="Suzuki Y."/>
            <person name="Kubo T."/>
            <person name="Oyama M."/>
            <person name="Kohara Y."/>
            <person name="Fujiyama A."/>
            <person name="Arakawa K."/>
            <person name="Katayama T."/>
            <person name="Toyoda A."/>
            <person name="Kunieda T."/>
        </authorList>
    </citation>
    <scope>NUCLEOTIDE SEQUENCE [LARGE SCALE GENOMIC DNA]</scope>
    <source>
        <strain evidence="5 6">YOKOZUNA-1</strain>
    </source>
</reference>
<dbReference type="SUPFAM" id="SSF48452">
    <property type="entry name" value="TPR-like"/>
    <property type="match status" value="1"/>
</dbReference>
<feature type="compositionally biased region" description="Polar residues" evidence="4">
    <location>
        <begin position="850"/>
        <end position="861"/>
    </location>
</feature>
<dbReference type="PANTHER" id="PTHR44314">
    <property type="entry name" value="CILIA- AND FLAGELLA-ASSOCIATED PROTEIN 70"/>
    <property type="match status" value="1"/>
</dbReference>
<proteinExistence type="predicted"/>
<dbReference type="SMART" id="SM00028">
    <property type="entry name" value="TPR"/>
    <property type="match status" value="5"/>
</dbReference>
<dbReference type="AlphaFoldDB" id="A0A1D1VWH1"/>
<sequence length="1144" mass="128441">MPTAGANSSSPVVSKPDAIDPVPSSELFEAWNLDLEIVLTHVSNLNRSKSKDSGWTMVSKVFILNTDNVAEAPRVQITSLSHTLDLRVVLPLSITAFQDIENLIYLPLLLNFYESIPVVAKDKKRASEEKLELLGQCSVDLLPLVKGQSELEGAWTIFHAAPSPTAVEKNAPLVVGDCDKPECRLAIKAPKPVVPPSIRGKFNLITISLQGCYGFPEAWLPVNSKAAASGYSVVTTLPRSSEHERTLVAPNKTIIPKPSPQLMVKKWPHHPQVLGESVNKRERFADKNYLAEQGEFAEPSQWHERHEIEKQRPVVPILTEFRCVLSNNAETAFRTQASSSMVWPFEIFEVAHQETKHGAAAKKKGNHEVASPEDAALPRHGVAFVDMKPLLYPGATSISGAYFVNPFDNNHFLKKTGRHSVALDMVKAASNALNTKGALDQNSRISVNAKKTTEHVPDRHSPSKLHEVGGAASEPESVLYQHSHTYLHLEIKLDRPLVERKTHGETIVRLKSLIQPAEGREVPHKDSQGVMAEGALNKQMQSMCYLFADLLQQETPNYENAQGTLPNSKEKVVDKTDLKKVQEDTLHIIETRLTDSGDFSALKEQLKFYIARLTQEKYKLTQPFGNPRDFDVFLSNLYVDLMQYVHFALDHVKRKCHDTPMDIQPPIDVRHLRVLALEAELDDERTKAEEYFMERTKAAPTDLQMWQDLGQFYMRCDRYIEAEKAFKEMLLDDFTNFNGLLLSGYCYLEQEDVEKAAVFFESATLLYPKSPLSWIALGLFNQMAAAQRGQGSSEIITGRAFAEARKALGLESAHADLYNDFLRTVAEEEAAEYVMAAPSDTAKHPHLITPSHTTSGTSGVKSTPGRKDGKGAAGAAVVETDKLRMDPTKLEAIFNQLDVPSPPKAEPSPPLENIFWYAISSFASLGLHKMTNACVERLKDTCSIRDPVYWRACVLSLIEQRRYSNTEEFLNRLQEVDVETADIFAYLGRVCYIQGRHKEAAENFRRAMSLSTPITDQFQMYYCYGRLSEKYQHSRKAEEMFYRAATLHPTCQTWLGCGRACLIEGKDLALAESMLQEANYLDNKNPDVWACLAILNYRMRRTEIADRCYHAARTFGISDIQNLVEEMEDARTTSLLLPAEDRLQ</sequence>
<dbReference type="InterPro" id="IPR011990">
    <property type="entry name" value="TPR-like_helical_dom_sf"/>
</dbReference>
<evidence type="ECO:0000313" key="6">
    <source>
        <dbReference type="Proteomes" id="UP000186922"/>
    </source>
</evidence>
<feature type="repeat" description="TPR" evidence="3">
    <location>
        <begin position="981"/>
        <end position="1014"/>
    </location>
</feature>
<dbReference type="GO" id="GO:0060271">
    <property type="term" value="P:cilium assembly"/>
    <property type="evidence" value="ECO:0007669"/>
    <property type="project" value="TreeGrafter"/>
</dbReference>
<dbReference type="GO" id="GO:0003341">
    <property type="term" value="P:cilium movement"/>
    <property type="evidence" value="ECO:0007669"/>
    <property type="project" value="TreeGrafter"/>
</dbReference>
<dbReference type="InterPro" id="IPR052628">
    <property type="entry name" value="CFAP70"/>
</dbReference>
<protein>
    <recommendedName>
        <fullName evidence="7">Cilia- and flagella-associated protein 70</fullName>
    </recommendedName>
</protein>
<evidence type="ECO:0000256" key="2">
    <source>
        <dbReference type="ARBA" id="ARBA00022803"/>
    </source>
</evidence>
<evidence type="ECO:0000256" key="1">
    <source>
        <dbReference type="ARBA" id="ARBA00022737"/>
    </source>
</evidence>
<evidence type="ECO:0000256" key="3">
    <source>
        <dbReference type="PROSITE-ProRule" id="PRU00339"/>
    </source>
</evidence>
<gene>
    <name evidence="5" type="primary">RvY_15882-1</name>
    <name evidence="5" type="synonym">RvY_15882.1</name>
    <name evidence="5" type="ORF">RvY_15882</name>
</gene>